<protein>
    <submittedName>
        <fullName evidence="1">Uncharacterized protein</fullName>
    </submittedName>
</protein>
<accession>A0A2T7BI32</accession>
<dbReference type="AlphaFoldDB" id="A0A2T7BI32"/>
<organism evidence="1 2">
    <name type="scientific">Chitinophaga parva</name>
    <dbReference type="NCBI Taxonomy" id="2169414"/>
    <lineage>
        <taxon>Bacteria</taxon>
        <taxon>Pseudomonadati</taxon>
        <taxon>Bacteroidota</taxon>
        <taxon>Chitinophagia</taxon>
        <taxon>Chitinophagales</taxon>
        <taxon>Chitinophagaceae</taxon>
        <taxon>Chitinophaga</taxon>
    </lineage>
</organism>
<evidence type="ECO:0000313" key="1">
    <source>
        <dbReference type="EMBL" id="PUZ25928.1"/>
    </source>
</evidence>
<sequence length="115" mass="11932">MLVDGKIKTSQGYSMSMSVPVGPGVSGGFGAGITKDATYDVDKNGYIEKKTTVEGRASITLGPVPIATNATREHNDLNGDNVTKFSVGISGDAGVILGIQGGIKLELTYDPNKKK</sequence>
<keyword evidence="2" id="KW-1185">Reference proteome</keyword>
<comment type="caution">
    <text evidence="1">The sequence shown here is derived from an EMBL/GenBank/DDBJ whole genome shotgun (WGS) entry which is preliminary data.</text>
</comment>
<gene>
    <name evidence="1" type="ORF">DCC81_16920</name>
</gene>
<reference evidence="1 2" key="1">
    <citation type="submission" date="2018-04" db="EMBL/GenBank/DDBJ databases">
        <title>Chitinophaga fuyangensis sp. nov., isolated from soil in a chemical factory.</title>
        <authorList>
            <person name="Chen K."/>
        </authorList>
    </citation>
    <scope>NUCLEOTIDE SEQUENCE [LARGE SCALE GENOMIC DNA]</scope>
    <source>
        <strain evidence="1 2">LY-1</strain>
    </source>
</reference>
<dbReference type="EMBL" id="QCYK01000002">
    <property type="protein sequence ID" value="PUZ25928.1"/>
    <property type="molecule type" value="Genomic_DNA"/>
</dbReference>
<evidence type="ECO:0000313" key="2">
    <source>
        <dbReference type="Proteomes" id="UP000244450"/>
    </source>
</evidence>
<name>A0A2T7BI32_9BACT</name>
<proteinExistence type="predicted"/>
<dbReference type="Proteomes" id="UP000244450">
    <property type="component" value="Unassembled WGS sequence"/>
</dbReference>